<evidence type="ECO:0000259" key="3">
    <source>
        <dbReference type="Pfam" id="PF13568"/>
    </source>
</evidence>
<gene>
    <name evidence="4" type="ORF">ACFS7Y_03515</name>
</gene>
<keyword evidence="2" id="KW-1133">Transmembrane helix</keyword>
<feature type="region of interest" description="Disordered" evidence="1">
    <location>
        <begin position="364"/>
        <end position="391"/>
    </location>
</feature>
<organism evidence="4 5">
    <name type="scientific">Sphingobacterium bambusae</name>
    <dbReference type="NCBI Taxonomy" id="662858"/>
    <lineage>
        <taxon>Bacteria</taxon>
        <taxon>Pseudomonadati</taxon>
        <taxon>Bacteroidota</taxon>
        <taxon>Sphingobacteriia</taxon>
        <taxon>Sphingobacteriales</taxon>
        <taxon>Sphingobacteriaceae</taxon>
        <taxon>Sphingobacterium</taxon>
    </lineage>
</organism>
<reference evidence="5" key="1">
    <citation type="journal article" date="2019" name="Int. J. Syst. Evol. Microbiol.">
        <title>The Global Catalogue of Microorganisms (GCM) 10K type strain sequencing project: providing services to taxonomists for standard genome sequencing and annotation.</title>
        <authorList>
            <consortium name="The Broad Institute Genomics Platform"/>
            <consortium name="The Broad Institute Genome Sequencing Center for Infectious Disease"/>
            <person name="Wu L."/>
            <person name="Ma J."/>
        </authorList>
    </citation>
    <scope>NUCLEOTIDE SEQUENCE [LARGE SCALE GENOMIC DNA]</scope>
    <source>
        <strain evidence="5">KCTC 22814</strain>
    </source>
</reference>
<evidence type="ECO:0000256" key="2">
    <source>
        <dbReference type="SAM" id="Phobius"/>
    </source>
</evidence>
<protein>
    <submittedName>
        <fullName evidence="4">Outer membrane beta-barrel protein</fullName>
    </submittedName>
</protein>
<keyword evidence="2" id="KW-0472">Membrane</keyword>
<evidence type="ECO:0000313" key="4">
    <source>
        <dbReference type="EMBL" id="MFD2966437.1"/>
    </source>
</evidence>
<dbReference type="EMBL" id="JBHUPB010000003">
    <property type="protein sequence ID" value="MFD2966437.1"/>
    <property type="molecule type" value="Genomic_DNA"/>
</dbReference>
<name>A0ABW6BBU0_9SPHI</name>
<feature type="domain" description="Outer membrane protein beta-barrel" evidence="3">
    <location>
        <begin position="233"/>
        <end position="410"/>
    </location>
</feature>
<dbReference type="Proteomes" id="UP001597525">
    <property type="component" value="Unassembled WGS sequence"/>
</dbReference>
<accession>A0ABW6BBU0</accession>
<dbReference type="RefSeq" id="WP_320184226.1">
    <property type="nucleotide sequence ID" value="NZ_CP138332.1"/>
</dbReference>
<dbReference type="InterPro" id="IPR025665">
    <property type="entry name" value="Beta-barrel_OMP_2"/>
</dbReference>
<sequence length="450" mass="48727">MEDSKKKELIEVIKERLKNADPIPYKEGAWEAYRAKYEPVKTARLPAAFWSAAAALAVAAFASLFFLKENTSESLVSEKNNPVIVQTNPNTALQSPQRDDATVQGPVSALTTQNSTNISGFVAPKSPADAMLRQHSFLQVSLAKSNASAIYSGKGINVGKLDADRTFATGTAHMDLGDVPLEESMLGHEFTLAQQSGAHIARRQESDMQLSPKKFKVSQKFEFGAFLSPSTTNQSFDVGGGLMLAYQLSDKVAVRTGASFNQYEVGILGSDLARSSMQHDLQQSAPEVGPSGAALVSKEVPYRANNLLLPDLNSVSGKVQTLDIPLEFKYNVGKQFYATGGVSYAVVLSQERFNHITEYTGVPTYSSASDSDQPTNQPAASSVERTLQSSDNNVSTNGFGGFINFSIGRKTKLTKSVKLSIEPYVKMPVGQFKRADMDYTNGGLRVITNF</sequence>
<feature type="transmembrane region" description="Helical" evidence="2">
    <location>
        <begin position="47"/>
        <end position="67"/>
    </location>
</feature>
<evidence type="ECO:0000256" key="1">
    <source>
        <dbReference type="SAM" id="MobiDB-lite"/>
    </source>
</evidence>
<keyword evidence="2" id="KW-0812">Transmembrane</keyword>
<dbReference type="Pfam" id="PF13568">
    <property type="entry name" value="OMP_b-brl_2"/>
    <property type="match status" value="1"/>
</dbReference>
<keyword evidence="5" id="KW-1185">Reference proteome</keyword>
<comment type="caution">
    <text evidence="4">The sequence shown here is derived from an EMBL/GenBank/DDBJ whole genome shotgun (WGS) entry which is preliminary data.</text>
</comment>
<proteinExistence type="predicted"/>
<evidence type="ECO:0000313" key="5">
    <source>
        <dbReference type="Proteomes" id="UP001597525"/>
    </source>
</evidence>